<evidence type="ECO:0000256" key="2">
    <source>
        <dbReference type="SAM" id="MobiDB-lite"/>
    </source>
</evidence>
<dbReference type="InterPro" id="IPR021109">
    <property type="entry name" value="Peptidase_aspartic_dom_sf"/>
</dbReference>
<evidence type="ECO:0008006" key="4">
    <source>
        <dbReference type="Google" id="ProtNLM"/>
    </source>
</evidence>
<comment type="caution">
    <text evidence="3">The sequence shown here is derived from an EMBL/GenBank/DDBJ whole genome shotgun (WGS) entry which is preliminary data.</text>
</comment>
<organism evidence="3">
    <name type="scientific">Tanacetum cinerariifolium</name>
    <name type="common">Dalmatian daisy</name>
    <name type="synonym">Chrysanthemum cinerariifolium</name>
    <dbReference type="NCBI Taxonomy" id="118510"/>
    <lineage>
        <taxon>Eukaryota</taxon>
        <taxon>Viridiplantae</taxon>
        <taxon>Streptophyta</taxon>
        <taxon>Embryophyta</taxon>
        <taxon>Tracheophyta</taxon>
        <taxon>Spermatophyta</taxon>
        <taxon>Magnoliopsida</taxon>
        <taxon>eudicotyledons</taxon>
        <taxon>Gunneridae</taxon>
        <taxon>Pentapetalae</taxon>
        <taxon>asterids</taxon>
        <taxon>campanulids</taxon>
        <taxon>Asterales</taxon>
        <taxon>Asteraceae</taxon>
        <taxon>Asteroideae</taxon>
        <taxon>Anthemideae</taxon>
        <taxon>Anthemidinae</taxon>
        <taxon>Tanacetum</taxon>
    </lineage>
</organism>
<feature type="region of interest" description="Disordered" evidence="2">
    <location>
        <begin position="104"/>
        <end position="126"/>
    </location>
</feature>
<feature type="coiled-coil region" evidence="1">
    <location>
        <begin position="133"/>
        <end position="160"/>
    </location>
</feature>
<dbReference type="AlphaFoldDB" id="A0A699HNZ7"/>
<dbReference type="PANTHER" id="PTHR33067">
    <property type="entry name" value="RNA-DIRECTED DNA POLYMERASE-RELATED"/>
    <property type="match status" value="1"/>
</dbReference>
<dbReference type="Gene3D" id="2.40.70.10">
    <property type="entry name" value="Acid Proteases"/>
    <property type="match status" value="1"/>
</dbReference>
<sequence length="436" mass="49677">MTRSSTKELFTPFKNPEREFRSSKKLFRTLSLDKSSSLEFDLFSKLEEHSEEEVVETMAETIEGYMCKTEGDSGSGVTRPKIDAKDHFELKGQFLKELRDNTFSGSDHEDANEHIEKHNGTSKTRSTKTFDGLAAIQAQLNNLGREIKKVKEKVYAAQDEENVSYGLKDLDAYSIENTLRNDALSQKEKDPRRFTLPYYVNNVCYEKAFADLGASVSVMPFSTYLNLGLGELAHTKLIVELADRTVKHPNGIAKNILVGIELRRNRVDDLGPNIEEGEIVNEPVMEIVKTRYDFIGGLDDYPSNYDFDRKIQDMDPFLEEGIGDVIVREPFCKALCVEASRFDGIINIRDRDDSVTYKMVQSNPRFKQLTNKTCNKIPPLLKLSEQDMMNGISHSYQKLNGFYKGVLNLGPEFIRDAKVSVRHILGFWDTAYRLPV</sequence>
<dbReference type="EMBL" id="BKCJ010178216">
    <property type="protein sequence ID" value="GEY43409.1"/>
    <property type="molecule type" value="Genomic_DNA"/>
</dbReference>
<name>A0A699HNZ7_TANCI</name>
<proteinExistence type="predicted"/>
<keyword evidence="1" id="KW-0175">Coiled coil</keyword>
<protein>
    <recommendedName>
        <fullName evidence="4">Reverse transcriptase domain-containing protein</fullName>
    </recommendedName>
</protein>
<reference evidence="3" key="1">
    <citation type="journal article" date="2019" name="Sci. Rep.">
        <title>Draft genome of Tanacetum cinerariifolium, the natural source of mosquito coil.</title>
        <authorList>
            <person name="Yamashiro T."/>
            <person name="Shiraishi A."/>
            <person name="Satake H."/>
            <person name="Nakayama K."/>
        </authorList>
    </citation>
    <scope>NUCLEOTIDE SEQUENCE</scope>
</reference>
<dbReference type="PANTHER" id="PTHR33067:SF9">
    <property type="entry name" value="RNA-DIRECTED DNA POLYMERASE"/>
    <property type="match status" value="1"/>
</dbReference>
<evidence type="ECO:0000256" key="1">
    <source>
        <dbReference type="SAM" id="Coils"/>
    </source>
</evidence>
<gene>
    <name evidence="3" type="ORF">Tci_415383</name>
</gene>
<evidence type="ECO:0000313" key="3">
    <source>
        <dbReference type="EMBL" id="GEY43409.1"/>
    </source>
</evidence>
<feature type="compositionally biased region" description="Basic and acidic residues" evidence="2">
    <location>
        <begin position="104"/>
        <end position="119"/>
    </location>
</feature>
<accession>A0A699HNZ7</accession>